<feature type="domain" description="CRISPR type III-associated protein" evidence="3">
    <location>
        <begin position="34"/>
        <end position="165"/>
    </location>
</feature>
<comment type="subunit">
    <text evidence="2">Part of the Csm effector complex that includes Cas10, Csm2, Csm3, Csm4 and Csm5.</text>
</comment>
<dbReference type="PANTHER" id="PTHR35579">
    <property type="entry name" value="CRISPR SYSTEM CMS ENDORIBONUCLEASE CSM3"/>
    <property type="match status" value="1"/>
</dbReference>
<dbReference type="InterPro" id="IPR005537">
    <property type="entry name" value="RAMP_III_fam"/>
</dbReference>
<dbReference type="Proteomes" id="UP000204221">
    <property type="component" value="Chromosome"/>
</dbReference>
<evidence type="ECO:0000256" key="2">
    <source>
        <dbReference type="ARBA" id="ARBA00093789"/>
    </source>
</evidence>
<accession>A0A221W866</accession>
<dbReference type="InterPro" id="IPR052216">
    <property type="entry name" value="CRISPR_Csm3_endoribonuclease"/>
</dbReference>
<feature type="domain" description="CRISPR type III-associated protein" evidence="3">
    <location>
        <begin position="226"/>
        <end position="403"/>
    </location>
</feature>
<dbReference type="PANTHER" id="PTHR35579:SF3">
    <property type="entry name" value="CRISPR SYSTEM CMS ENDORIBONUCLEASE CSM3"/>
    <property type="match status" value="1"/>
</dbReference>
<keyword evidence="5" id="KW-1185">Reference proteome</keyword>
<reference evidence="4 5" key="1">
    <citation type="submission" date="2017-07" db="EMBL/GenBank/DDBJ databases">
        <title>Complete genome sequence of Actinoalloteichus hoggarensis DSM 45943, type strain of Actinoalloteichus hoggarensis.</title>
        <authorList>
            <person name="Ruckert C."/>
            <person name="Nouioui I."/>
            <person name="Willmese J."/>
            <person name="van Wezel G."/>
            <person name="Klenk H.-P."/>
            <person name="Kalinowski J."/>
            <person name="Zotchev S.B."/>
        </authorList>
    </citation>
    <scope>NUCLEOTIDE SEQUENCE [LARGE SCALE GENOMIC DNA]</scope>
    <source>
        <strain evidence="4 5">DSM 45943</strain>
    </source>
</reference>
<dbReference type="AlphaFoldDB" id="A0A221W866"/>
<organism evidence="4 5">
    <name type="scientific">Actinoalloteichus hoggarensis</name>
    <dbReference type="NCBI Taxonomy" id="1470176"/>
    <lineage>
        <taxon>Bacteria</taxon>
        <taxon>Bacillati</taxon>
        <taxon>Actinomycetota</taxon>
        <taxon>Actinomycetes</taxon>
        <taxon>Pseudonocardiales</taxon>
        <taxon>Pseudonocardiaceae</taxon>
        <taxon>Actinoalloteichus</taxon>
    </lineage>
</organism>
<evidence type="ECO:0000259" key="3">
    <source>
        <dbReference type="Pfam" id="PF03787"/>
    </source>
</evidence>
<protein>
    <submittedName>
        <fullName evidence="4">RAMP superfamily protein</fullName>
    </submittedName>
</protein>
<proteinExistence type="predicted"/>
<evidence type="ECO:0000313" key="4">
    <source>
        <dbReference type="EMBL" id="ASO21527.1"/>
    </source>
</evidence>
<sequence>MTVRLLVSVTLRLTAPGGVAAPELLAQDDDGLLFGTALPLARTPRGMPWIPATSVAGSLRAHLADRAEAFLGGEPGDEVFPSTLWLLGTRVDHQGITERTRTAIDRWRGAAAAGPLRRSEHLPAGTRITVYLRLDDVTLADELLGALRTWRPRIGGGRTIGHGTCVLEQIRGGRLDLDTPEGRRIWLTRGGPGLFDDDLTDHVETPPVPNTHPPVLHLSWSIVDGLHIGNGEIDHRGNGQNDVALILRTHDGTPEIPGSAWKGLLRSRCEFILRSLGVVCCSPAVDLDATTPGCGDCLICRAFGTASSAGPSRRGRLDFRSSPVADAEIVEQRHVALDRVFGGARAGALYSRQVVRSGTLDLVVDALDTLPPGATALVTLACLDIHDGLLGVGAATTRGLGTLRLRSTPEAVGTLRTEALHALTAALTGADAELGESRTT</sequence>
<gene>
    <name evidence="4" type="ORF">AHOG_19525</name>
</gene>
<dbReference type="KEGG" id="ahg:AHOG_19525"/>
<dbReference type="RefSeq" id="WP_093942656.1">
    <property type="nucleotide sequence ID" value="NZ_CP022521.1"/>
</dbReference>
<dbReference type="EMBL" id="CP022521">
    <property type="protein sequence ID" value="ASO21527.1"/>
    <property type="molecule type" value="Genomic_DNA"/>
</dbReference>
<evidence type="ECO:0000313" key="5">
    <source>
        <dbReference type="Proteomes" id="UP000204221"/>
    </source>
</evidence>
<dbReference type="CDD" id="cd09726">
    <property type="entry name" value="RAMP_I_III"/>
    <property type="match status" value="1"/>
</dbReference>
<dbReference type="OrthoDB" id="5242922at2"/>
<dbReference type="Pfam" id="PF03787">
    <property type="entry name" value="RAMPs"/>
    <property type="match status" value="2"/>
</dbReference>
<name>A0A221W866_9PSEU</name>
<dbReference type="GO" id="GO:0051607">
    <property type="term" value="P:defense response to virus"/>
    <property type="evidence" value="ECO:0007669"/>
    <property type="project" value="UniProtKB-KW"/>
</dbReference>
<keyword evidence="1" id="KW-0051">Antiviral defense</keyword>
<evidence type="ECO:0000256" key="1">
    <source>
        <dbReference type="ARBA" id="ARBA00023118"/>
    </source>
</evidence>